<feature type="disulfide bond" evidence="17">
    <location>
        <begin position="681"/>
        <end position="690"/>
    </location>
</feature>
<comment type="subcellular location">
    <subcellularLocation>
        <location evidence="1 19">Membrane</location>
        <topology evidence="1 19">Single-pass type I membrane protein</topology>
    </subcellularLocation>
    <subcellularLocation>
        <location evidence="2">Secreted</location>
    </subcellularLocation>
</comment>
<evidence type="ECO:0000256" key="4">
    <source>
        <dbReference type="ARBA" id="ARBA00022525"/>
    </source>
</evidence>
<proteinExistence type="evidence at transcript level"/>
<evidence type="ECO:0000256" key="10">
    <source>
        <dbReference type="ARBA" id="ARBA00022837"/>
    </source>
</evidence>
<dbReference type="GO" id="GO:0030855">
    <property type="term" value="P:epithelial cell differentiation"/>
    <property type="evidence" value="ECO:0007669"/>
    <property type="project" value="UniProtKB-ARBA"/>
</dbReference>
<dbReference type="AlphaFoldDB" id="A0A1C6ZZX2"/>
<dbReference type="SMART" id="SM00215">
    <property type="entry name" value="VWC_out"/>
    <property type="match status" value="1"/>
</dbReference>
<dbReference type="InterPro" id="IPR011651">
    <property type="entry name" value="Notch_ligand_N"/>
</dbReference>
<dbReference type="Pfam" id="PF07657">
    <property type="entry name" value="MNNL"/>
    <property type="match status" value="1"/>
</dbReference>
<protein>
    <recommendedName>
        <fullName evidence="19">Delta-like protein</fullName>
    </recommendedName>
</protein>
<feature type="compositionally biased region" description="Basic and acidic residues" evidence="20">
    <location>
        <begin position="1184"/>
        <end position="1196"/>
    </location>
</feature>
<dbReference type="FunFam" id="2.10.25.10:FF:000472">
    <property type="entry name" value="Uncharacterized protein, isoform A"/>
    <property type="match status" value="1"/>
</dbReference>
<feature type="chain" id="PRO_5008752332" description="Delta-like protein" evidence="22">
    <location>
        <begin position="25"/>
        <end position="1247"/>
    </location>
</feature>
<evidence type="ECO:0000256" key="18">
    <source>
        <dbReference type="PROSITE-ProRule" id="PRU00377"/>
    </source>
</evidence>
<dbReference type="GO" id="GO:0005576">
    <property type="term" value="C:extracellular region"/>
    <property type="evidence" value="ECO:0007669"/>
    <property type="project" value="UniProtKB-SubCell"/>
</dbReference>
<dbReference type="SMART" id="SM00051">
    <property type="entry name" value="DSL"/>
    <property type="match status" value="1"/>
</dbReference>
<dbReference type="FunFam" id="2.10.25.10:FF:000294">
    <property type="entry name" value="Delta-like protein"/>
    <property type="match status" value="1"/>
</dbReference>
<dbReference type="SUPFAM" id="SSF57196">
    <property type="entry name" value="EGF/Laminin"/>
    <property type="match status" value="3"/>
</dbReference>
<evidence type="ECO:0000256" key="9">
    <source>
        <dbReference type="ARBA" id="ARBA00022782"/>
    </source>
</evidence>
<dbReference type="EMBL" id="KP293873">
    <property type="protein sequence ID" value="AKP06505.1"/>
    <property type="molecule type" value="mRNA"/>
</dbReference>
<feature type="disulfide bond" evidence="17">
    <location>
        <begin position="240"/>
        <end position="249"/>
    </location>
</feature>
<keyword evidence="11" id="KW-0832">Ubl conjugation</keyword>
<dbReference type="FunFam" id="2.10.25.10:FF:000122">
    <property type="entry name" value="Protein crumbs homolog 2"/>
    <property type="match status" value="1"/>
</dbReference>
<dbReference type="InterPro" id="IPR001881">
    <property type="entry name" value="EGF-like_Ca-bd_dom"/>
</dbReference>
<feature type="domain" description="EGF-like" evidence="23">
    <location>
        <begin position="732"/>
        <end position="768"/>
    </location>
</feature>
<dbReference type="GO" id="GO:0007219">
    <property type="term" value="P:Notch signaling pathway"/>
    <property type="evidence" value="ECO:0007669"/>
    <property type="project" value="UniProtKB-KW"/>
</dbReference>
<dbReference type="InterPro" id="IPR000742">
    <property type="entry name" value="EGF"/>
</dbReference>
<dbReference type="FunFam" id="2.10.25.10:FF:000066">
    <property type="entry name" value="FAT atypical cadherin 4"/>
    <property type="match status" value="1"/>
</dbReference>
<feature type="disulfide bond" evidence="17">
    <location>
        <begin position="796"/>
        <end position="805"/>
    </location>
</feature>
<feature type="domain" description="EGF-like" evidence="23">
    <location>
        <begin position="513"/>
        <end position="549"/>
    </location>
</feature>
<dbReference type="FunFam" id="2.10.25.10:FF:000117">
    <property type="entry name" value="Delta-like protein"/>
    <property type="match status" value="1"/>
</dbReference>
<evidence type="ECO:0000256" key="5">
    <source>
        <dbReference type="ARBA" id="ARBA00022536"/>
    </source>
</evidence>
<feature type="domain" description="EGF-like" evidence="23">
    <location>
        <begin position="284"/>
        <end position="322"/>
    </location>
</feature>
<keyword evidence="13 19" id="KW-1133">Transmembrane helix</keyword>
<feature type="transmembrane region" description="Helical" evidence="21">
    <location>
        <begin position="1088"/>
        <end position="1111"/>
    </location>
</feature>
<dbReference type="Pfam" id="PF00008">
    <property type="entry name" value="EGF"/>
    <property type="match status" value="6"/>
</dbReference>
<name>A0A1C6ZZX2_PLADU</name>
<feature type="disulfide bond" evidence="17">
    <location>
        <begin position="643"/>
        <end position="652"/>
    </location>
</feature>
<feature type="domain" description="EGF-like" evidence="23">
    <location>
        <begin position="362"/>
        <end position="398"/>
    </location>
</feature>
<evidence type="ECO:0000256" key="11">
    <source>
        <dbReference type="ARBA" id="ARBA00022843"/>
    </source>
</evidence>
<dbReference type="InterPro" id="IPR056986">
    <property type="entry name" value="JAG1_1/2_dom"/>
</dbReference>
<keyword evidence="10" id="KW-0106">Calcium</keyword>
<feature type="domain" description="EGF-like" evidence="23">
    <location>
        <begin position="400"/>
        <end position="436"/>
    </location>
</feature>
<dbReference type="PROSITE" id="PS50026">
    <property type="entry name" value="EGF_3"/>
    <property type="match status" value="15"/>
</dbReference>
<feature type="disulfide bond" evidence="17">
    <location>
        <begin position="426"/>
        <end position="435"/>
    </location>
</feature>
<dbReference type="GO" id="GO:0016020">
    <property type="term" value="C:membrane"/>
    <property type="evidence" value="ECO:0007669"/>
    <property type="project" value="UniProtKB-SubCell"/>
</dbReference>
<dbReference type="Pfam" id="PF23575">
    <property type="entry name" value="JAG1"/>
    <property type="match status" value="1"/>
</dbReference>
<dbReference type="GO" id="GO:0005112">
    <property type="term" value="F:Notch binding"/>
    <property type="evidence" value="ECO:0007669"/>
    <property type="project" value="InterPro"/>
</dbReference>
<feature type="signal peptide" evidence="22">
    <location>
        <begin position="1"/>
        <end position="24"/>
    </location>
</feature>
<dbReference type="FunFam" id="2.10.25.10:FF:000537">
    <property type="entry name" value="Notch 3"/>
    <property type="match status" value="1"/>
</dbReference>
<keyword evidence="3 19" id="KW-0217">Developmental protein</keyword>
<keyword evidence="7 19" id="KW-0732">Signal</keyword>
<feature type="domain" description="EGF-like" evidence="23">
    <location>
        <begin position="438"/>
        <end position="473"/>
    </location>
</feature>
<dbReference type="Pfam" id="PF21700">
    <property type="entry name" value="EGF_DL_JAG"/>
    <property type="match status" value="1"/>
</dbReference>
<organism evidence="25">
    <name type="scientific">Platynereis dumerilii</name>
    <name type="common">Dumeril's clam worm</name>
    <dbReference type="NCBI Taxonomy" id="6359"/>
    <lineage>
        <taxon>Eukaryota</taxon>
        <taxon>Metazoa</taxon>
        <taxon>Spiralia</taxon>
        <taxon>Lophotrochozoa</taxon>
        <taxon>Annelida</taxon>
        <taxon>Polychaeta</taxon>
        <taxon>Errantia</taxon>
        <taxon>Phyllodocida</taxon>
        <taxon>Nereididae</taxon>
        <taxon>Platynereis</taxon>
    </lineage>
</organism>
<dbReference type="CDD" id="cd00054">
    <property type="entry name" value="EGF_CA"/>
    <property type="match status" value="13"/>
</dbReference>
<dbReference type="InterPro" id="IPR018097">
    <property type="entry name" value="EGF_Ca-bd_CS"/>
</dbReference>
<dbReference type="Pfam" id="PF25024">
    <property type="entry name" value="EGF_TEN"/>
    <property type="match status" value="1"/>
</dbReference>
<dbReference type="Gene3D" id="2.10.25.140">
    <property type="match status" value="1"/>
</dbReference>
<dbReference type="SMART" id="SM00181">
    <property type="entry name" value="EGF"/>
    <property type="match status" value="17"/>
</dbReference>
<feature type="region of interest" description="Disordered" evidence="20">
    <location>
        <begin position="1184"/>
        <end position="1212"/>
    </location>
</feature>
<feature type="domain" description="EGF-like" evidence="23">
    <location>
        <begin position="578"/>
        <end position="615"/>
    </location>
</feature>
<keyword evidence="8 19" id="KW-0677">Repeat</keyword>
<feature type="disulfide bond" evidence="17">
    <location>
        <begin position="501"/>
        <end position="510"/>
    </location>
</feature>
<dbReference type="InterPro" id="IPR026219">
    <property type="entry name" value="Jagged/Serrate"/>
</dbReference>
<dbReference type="GO" id="GO:0035239">
    <property type="term" value="P:tube morphogenesis"/>
    <property type="evidence" value="ECO:0007669"/>
    <property type="project" value="UniProtKB-ARBA"/>
</dbReference>
<dbReference type="FunFam" id="2.10.25.10:FF:000061">
    <property type="entry name" value="Delta-like protein"/>
    <property type="match status" value="1"/>
</dbReference>
<dbReference type="Gene3D" id="2.60.40.3510">
    <property type="match status" value="1"/>
</dbReference>
<dbReference type="InterPro" id="IPR001007">
    <property type="entry name" value="VWF_dom"/>
</dbReference>
<feature type="domain" description="EGF-like" evidence="23">
    <location>
        <begin position="655"/>
        <end position="691"/>
    </location>
</feature>
<evidence type="ECO:0000256" key="15">
    <source>
        <dbReference type="ARBA" id="ARBA00023157"/>
    </source>
</evidence>
<dbReference type="FunFam" id="2.10.25.10:FF:000613">
    <property type="entry name" value="Delta-like protein"/>
    <property type="match status" value="1"/>
</dbReference>
<evidence type="ECO:0000256" key="19">
    <source>
        <dbReference type="RuleBase" id="RU280815"/>
    </source>
</evidence>
<feature type="domain" description="EGF-like" evidence="23">
    <location>
        <begin position="324"/>
        <end position="360"/>
    </location>
</feature>
<dbReference type="PROSITE" id="PS00022">
    <property type="entry name" value="EGF_1"/>
    <property type="match status" value="15"/>
</dbReference>
<feature type="domain" description="EGF-like" evidence="23">
    <location>
        <begin position="475"/>
        <end position="511"/>
    </location>
</feature>
<evidence type="ECO:0000256" key="7">
    <source>
        <dbReference type="ARBA" id="ARBA00022729"/>
    </source>
</evidence>
<feature type="disulfide bond" evidence="17">
    <location>
        <begin position="388"/>
        <end position="397"/>
    </location>
</feature>
<dbReference type="InterPro" id="IPR051022">
    <property type="entry name" value="Notch_Cell-Fate_Det"/>
</dbReference>
<dbReference type="PRINTS" id="PR02059">
    <property type="entry name" value="JAGGEDFAMILY"/>
</dbReference>
<keyword evidence="12" id="KW-0914">Notch signaling pathway</keyword>
<evidence type="ECO:0000256" key="8">
    <source>
        <dbReference type="ARBA" id="ARBA00022737"/>
    </source>
</evidence>
<dbReference type="SUPFAM" id="SSF57184">
    <property type="entry name" value="Growth factor receptor domain"/>
    <property type="match status" value="3"/>
</dbReference>
<feature type="disulfide bond" evidence="17">
    <location>
        <begin position="312"/>
        <end position="321"/>
    </location>
</feature>
<dbReference type="FunFam" id="2.10.25.10:FF:000321">
    <property type="entry name" value="Protein delta homolog 1"/>
    <property type="match status" value="1"/>
</dbReference>
<dbReference type="PROSITE" id="PS51051">
    <property type="entry name" value="DSL"/>
    <property type="match status" value="1"/>
</dbReference>
<evidence type="ECO:0000259" key="23">
    <source>
        <dbReference type="PROSITE" id="PS50026"/>
    </source>
</evidence>
<evidence type="ECO:0000259" key="24">
    <source>
        <dbReference type="PROSITE" id="PS51051"/>
    </source>
</evidence>
<evidence type="ECO:0000256" key="17">
    <source>
        <dbReference type="PROSITE-ProRule" id="PRU00076"/>
    </source>
</evidence>
<keyword evidence="15 17" id="KW-1015">Disulfide bond</keyword>
<feature type="domain" description="EGF-like" evidence="23">
    <location>
        <begin position="217"/>
        <end position="250"/>
    </location>
</feature>
<feature type="region of interest" description="Disordered" evidence="20">
    <location>
        <begin position="1225"/>
        <end position="1247"/>
    </location>
</feature>
<dbReference type="PROSITE" id="PS00010">
    <property type="entry name" value="ASX_HYDROXYL"/>
    <property type="match status" value="12"/>
</dbReference>
<feature type="domain" description="EGF-like" evidence="23">
    <location>
        <begin position="808"/>
        <end position="844"/>
    </location>
</feature>
<dbReference type="FunFam" id="2.10.25.10:FF:000146">
    <property type="entry name" value="Putative neurogenic locus notch"/>
    <property type="match status" value="1"/>
</dbReference>
<dbReference type="InterPro" id="IPR001774">
    <property type="entry name" value="DSL"/>
</dbReference>
<evidence type="ECO:0000313" key="25">
    <source>
        <dbReference type="EMBL" id="AKP06505.1"/>
    </source>
</evidence>
<evidence type="ECO:0000256" key="2">
    <source>
        <dbReference type="ARBA" id="ARBA00004613"/>
    </source>
</evidence>
<dbReference type="SMART" id="SM00179">
    <property type="entry name" value="EGF_CA"/>
    <property type="match status" value="14"/>
</dbReference>
<comment type="function">
    <text evidence="19">Putative Notch ligand involved in the mediation of Notch signaling.</text>
</comment>
<evidence type="ECO:0000256" key="16">
    <source>
        <dbReference type="ARBA" id="ARBA00023180"/>
    </source>
</evidence>
<accession>A0A1C6ZZX2</accession>
<dbReference type="FunFam" id="2.10.25.10:FF:000018">
    <property type="entry name" value="Delta-like 1"/>
    <property type="match status" value="1"/>
</dbReference>
<dbReference type="PANTHER" id="PTHR24049">
    <property type="entry name" value="CRUMBS FAMILY MEMBER"/>
    <property type="match status" value="1"/>
</dbReference>
<evidence type="ECO:0000256" key="12">
    <source>
        <dbReference type="ARBA" id="ARBA00022976"/>
    </source>
</evidence>
<feature type="disulfide bond" evidence="17">
    <location>
        <begin position="539"/>
        <end position="548"/>
    </location>
</feature>
<feature type="disulfide bond" evidence="18">
    <location>
        <begin position="174"/>
        <end position="183"/>
    </location>
</feature>
<feature type="disulfide bond" evidence="18">
    <location>
        <begin position="207"/>
        <end position="216"/>
    </location>
</feature>
<dbReference type="GO" id="GO:0090596">
    <property type="term" value="P:sensory organ morphogenesis"/>
    <property type="evidence" value="ECO:0007669"/>
    <property type="project" value="UniProtKB-ARBA"/>
</dbReference>
<evidence type="ECO:0000256" key="3">
    <source>
        <dbReference type="ARBA" id="ARBA00022473"/>
    </source>
</evidence>
<dbReference type="FunFam" id="2.10.25.10:FF:000007">
    <property type="entry name" value="Delta-like protein"/>
    <property type="match status" value="2"/>
</dbReference>
<feature type="disulfide bond" evidence="17">
    <location>
        <begin position="605"/>
        <end position="614"/>
    </location>
</feature>
<comment type="caution">
    <text evidence="17">Lacks conserved residue(s) required for the propagation of feature annotation.</text>
</comment>
<evidence type="ECO:0000256" key="6">
    <source>
        <dbReference type="ARBA" id="ARBA00022692"/>
    </source>
</evidence>
<feature type="domain" description="EGF-like" evidence="23">
    <location>
        <begin position="693"/>
        <end position="729"/>
    </location>
</feature>
<feature type="disulfide bond" evidence="17">
    <location>
        <begin position="350"/>
        <end position="359"/>
    </location>
</feature>
<evidence type="ECO:0000256" key="14">
    <source>
        <dbReference type="ARBA" id="ARBA00023136"/>
    </source>
</evidence>
<dbReference type="InterPro" id="IPR013032">
    <property type="entry name" value="EGF-like_CS"/>
</dbReference>
<keyword evidence="5 17" id="KW-0245">EGF-like domain</keyword>
<feature type="compositionally biased region" description="Basic and acidic residues" evidence="20">
    <location>
        <begin position="1238"/>
        <end position="1247"/>
    </location>
</feature>
<evidence type="ECO:0000256" key="20">
    <source>
        <dbReference type="SAM" id="MobiDB-lite"/>
    </source>
</evidence>
<dbReference type="GO" id="GO:0005509">
    <property type="term" value="F:calcium ion binding"/>
    <property type="evidence" value="ECO:0007669"/>
    <property type="project" value="InterPro"/>
</dbReference>
<dbReference type="Gene3D" id="2.10.25.10">
    <property type="entry name" value="Laminin"/>
    <property type="match status" value="15"/>
</dbReference>
<evidence type="ECO:0000256" key="13">
    <source>
        <dbReference type="ARBA" id="ARBA00022989"/>
    </source>
</evidence>
<dbReference type="Pfam" id="PF01414">
    <property type="entry name" value="DSL"/>
    <property type="match status" value="1"/>
</dbReference>
<evidence type="ECO:0000256" key="1">
    <source>
        <dbReference type="ARBA" id="ARBA00004479"/>
    </source>
</evidence>
<feature type="disulfide bond" evidence="17">
    <location>
        <begin position="442"/>
        <end position="452"/>
    </location>
</feature>
<sequence length="1247" mass="136294">MCRYSLVVMLSFVIVLLGLTAGSGQFQMQLVSLQNVKGELASGYCCRGETRTKQGLCLAPCRTFIRFCLREYQTMLRNLSATSCAFGNATSRVLGGNVITSRTSEEIFVIPFSFAWTRAFTLVFEILHMADGEEEQVIARGSHSGVVLPSPDWHLMTFSASSGVSMTYSLRVSCDSNYYNTTCTKLCRPRHDAFGHYRCDSNGDKVCLQGWMGTNCETAICRQGCHSVHGSCLRPGECRCAFGWQGPLCDQCIPHPNCKHGSCNGSPWQCQCDLNWGGILCDKDLNYCGRHYPCKNGGICRNSEPGKYECVCAAGFSGVNCEIAKNICDSHPCLHGGTCHDKGGQFVCTCSKGWAGLTCNVDVNDCVSAPCLHGGTCLDQEGGYKCLCPVGWQGPQCQLDADECQGSPCLHAVSCSNLLGDYVCHCQPGWEGKNCHINTNDCKGQCQNGASCVDLVDGFHCSCAAGFTGLLCNDEIDECSSSPCRNGATCLDRKNGYMCLCKNGFSGFNCEIDIDHCEPNPCLNGATCFNMADDFYCRCSEAYEGKTCEKKKDLCRNHLCQVVDSCTVSVPSNLSAGGMRLLQSQVCGKHGQCISQPAGGYTCACEAGFVGTYCHENVNDCASDPCQNSGTCIDGINSFQCICKDGWEGRLCNINRNDCDPNPCRNNGSCIDHVTDFTCDCPLGWKGKTCNLRDSHCDQMTCMNGGTCVDLETTFTCVCPSNWQGHTCHIPKRYSCDNNPCENQGTCVNSGNSYTCLCKEGFDGPTCANNINDCNPFPCYNGGKCIDGENWYRCECAMGFAGPDCRINVNECLSNPCSYGSTCVDGIGKFSCICPPGRSGPLCQTVLGRSPTPGPCLFQRRFYPDSSSWEHDCNSCICRNGIVSCTKMWCGPGNCLSHPNMTEPVVNCEEDESCVIQSDQVCFTPPCLPWGQCKHINQVTNPKPSGLSTNCLPNTNVLANDCARVTLLFDKQRMPSGISVENICGLLRSLPKLKTLASNHTLVLLCDIKRRDRDAIEVAISSDLTQWTLGGRTAHKNILMETLVRDAADNLAATVSRQTTNYSALSAVIEVKVETTVINSQIDAGRHFVVPLVCTFLALLGLMFLLLLIYWHLRHRRQHTFFHEAQPLDNKTNNETEQGIRRYRNTLYDTDKGGGGTSGQAHCSTKGDACTELLEIDLEKYEKSPKGFSKEDRFNEVKQQNTPPEKSSYRKKDINIEIDLCRSQLQKYGSSSSSVSSDGKDMKDIAL</sequence>
<dbReference type="GO" id="GO:0048468">
    <property type="term" value="P:cell development"/>
    <property type="evidence" value="ECO:0007669"/>
    <property type="project" value="UniProtKB-ARBA"/>
</dbReference>
<keyword evidence="6 19" id="KW-0812">Transmembrane</keyword>
<dbReference type="Pfam" id="PF12661">
    <property type="entry name" value="hEGF"/>
    <property type="match status" value="1"/>
</dbReference>
<dbReference type="FunFam" id="2.10.25.140:FF:000001">
    <property type="entry name" value="Delta-like protein"/>
    <property type="match status" value="1"/>
</dbReference>
<dbReference type="PRINTS" id="PR00010">
    <property type="entry name" value="EGFBLOOD"/>
</dbReference>
<dbReference type="InterPro" id="IPR009030">
    <property type="entry name" value="Growth_fac_rcpt_cys_sf"/>
</dbReference>
<feature type="domain" description="DSL" evidence="24">
    <location>
        <begin position="172"/>
        <end position="216"/>
    </location>
</feature>
<keyword evidence="14 19" id="KW-0472">Membrane</keyword>
<keyword evidence="9" id="KW-0221">Differentiation</keyword>
<keyword evidence="16" id="KW-0325">Glycoprotein</keyword>
<keyword evidence="4" id="KW-0964">Secreted</keyword>
<dbReference type="InterPro" id="IPR000152">
    <property type="entry name" value="EGF-type_Asp/Asn_hydroxyl_site"/>
</dbReference>
<feature type="domain" description="EGF-like" evidence="23">
    <location>
        <begin position="617"/>
        <end position="653"/>
    </location>
</feature>
<evidence type="ECO:0000256" key="22">
    <source>
        <dbReference type="SAM" id="SignalP"/>
    </source>
</evidence>
<dbReference type="GO" id="GO:0030182">
    <property type="term" value="P:neuron differentiation"/>
    <property type="evidence" value="ECO:0007669"/>
    <property type="project" value="UniProtKB-ARBA"/>
</dbReference>
<evidence type="ECO:0000256" key="21">
    <source>
        <dbReference type="SAM" id="Phobius"/>
    </source>
</evidence>
<feature type="disulfide bond" evidence="18">
    <location>
        <begin position="187"/>
        <end position="199"/>
    </location>
</feature>
<feature type="disulfide bond" evidence="17">
    <location>
        <begin position="758"/>
        <end position="767"/>
    </location>
</feature>
<dbReference type="PANTHER" id="PTHR24049:SF22">
    <property type="entry name" value="DROSOPHILA CRUMBS HOMOLOG"/>
    <property type="match status" value="1"/>
</dbReference>
<feature type="disulfide bond" evidence="17">
    <location>
        <begin position="719"/>
        <end position="728"/>
    </location>
</feature>
<dbReference type="PROSITE" id="PS01186">
    <property type="entry name" value="EGF_2"/>
    <property type="match status" value="11"/>
</dbReference>
<reference evidence="25" key="1">
    <citation type="submission" date="2014-12" db="EMBL/GenBank/DDBJ databases">
        <title>Notch signalling involved in bristle development, but not general neurogenesis, in the annelid Platynereis.</title>
        <authorList>
            <person name="Gazave E."/>
            <person name="Balavoine G."/>
        </authorList>
    </citation>
    <scope>NUCLEOTIDE SEQUENCE</scope>
</reference>
<dbReference type="PROSITE" id="PS01187">
    <property type="entry name" value="EGF_CA"/>
    <property type="match status" value="4"/>
</dbReference>
<feature type="domain" description="EGF-like" evidence="23">
    <location>
        <begin position="770"/>
        <end position="806"/>
    </location>
</feature>
<feature type="disulfide bond" evidence="17">
    <location>
        <begin position="834"/>
        <end position="843"/>
    </location>
</feature>
<feature type="disulfide bond" evidence="17">
    <location>
        <begin position="463"/>
        <end position="472"/>
    </location>
</feature>